<gene>
    <name evidence="1" type="ORF">EIKCOROL_02111</name>
</gene>
<proteinExistence type="predicted"/>
<name>C0DXK0_EIKCO</name>
<dbReference type="EMBL" id="ACEA01000045">
    <property type="protein sequence ID" value="EEG23181.1"/>
    <property type="molecule type" value="Genomic_DNA"/>
</dbReference>
<accession>C0DXK0</accession>
<protein>
    <submittedName>
        <fullName evidence="1">Uncharacterized protein</fullName>
    </submittedName>
</protein>
<dbReference type="AlphaFoldDB" id="C0DXK0"/>
<evidence type="ECO:0000313" key="2">
    <source>
        <dbReference type="Proteomes" id="UP000005837"/>
    </source>
</evidence>
<comment type="caution">
    <text evidence="1">The sequence shown here is derived from an EMBL/GenBank/DDBJ whole genome shotgun (WGS) entry which is preliminary data.</text>
</comment>
<dbReference type="Proteomes" id="UP000005837">
    <property type="component" value="Unassembled WGS sequence"/>
</dbReference>
<organism evidence="1 2">
    <name type="scientific">Eikenella corrodens ATCC 23834</name>
    <dbReference type="NCBI Taxonomy" id="546274"/>
    <lineage>
        <taxon>Bacteria</taxon>
        <taxon>Pseudomonadati</taxon>
        <taxon>Pseudomonadota</taxon>
        <taxon>Betaproteobacteria</taxon>
        <taxon>Neisseriales</taxon>
        <taxon>Neisseriaceae</taxon>
        <taxon>Eikenella</taxon>
    </lineage>
</organism>
<sequence>MPTLFPFSGSLLKQYRGYLKRVGWLRLTVISQMAGVKLPYTNTPLA</sequence>
<reference evidence="1 2" key="1">
    <citation type="submission" date="2009-01" db="EMBL/GenBank/DDBJ databases">
        <authorList>
            <person name="Fulton L."/>
            <person name="Clifton S."/>
            <person name="Chinwalla A.T."/>
            <person name="Mitreva M."/>
            <person name="Sodergren E."/>
            <person name="Weinstock G."/>
            <person name="Clifton S."/>
            <person name="Dooling D.J."/>
            <person name="Fulton B."/>
            <person name="Minx P."/>
            <person name="Pepin K.H."/>
            <person name="Johnson M."/>
            <person name="Bhonagiri V."/>
            <person name="Nash W.E."/>
            <person name="Mardis E.R."/>
            <person name="Wilson R.K."/>
        </authorList>
    </citation>
    <scope>NUCLEOTIDE SEQUENCE [LARGE SCALE GENOMIC DNA]</scope>
    <source>
        <strain evidence="1 2">ATCC 23834</strain>
    </source>
</reference>
<dbReference type="HOGENOM" id="CLU_3183146_0_0_4"/>
<evidence type="ECO:0000313" key="1">
    <source>
        <dbReference type="EMBL" id="EEG23181.1"/>
    </source>
</evidence>